<accession>A0ABP4GZ73</accession>
<feature type="region of interest" description="Disordered" evidence="1">
    <location>
        <begin position="69"/>
        <end position="102"/>
    </location>
</feature>
<evidence type="ECO:0000313" key="2">
    <source>
        <dbReference type="EMBL" id="GAA1244682.1"/>
    </source>
</evidence>
<protein>
    <recommendedName>
        <fullName evidence="4">Tn3 transposase DDE domain-containing protein</fullName>
    </recommendedName>
</protein>
<reference evidence="3" key="1">
    <citation type="journal article" date="2019" name="Int. J. Syst. Evol. Microbiol.">
        <title>The Global Catalogue of Microorganisms (GCM) 10K type strain sequencing project: providing services to taxonomists for standard genome sequencing and annotation.</title>
        <authorList>
            <consortium name="The Broad Institute Genomics Platform"/>
            <consortium name="The Broad Institute Genome Sequencing Center for Infectious Disease"/>
            <person name="Wu L."/>
            <person name="Ma J."/>
        </authorList>
    </citation>
    <scope>NUCLEOTIDE SEQUENCE [LARGE SCALE GENOMIC DNA]</scope>
    <source>
        <strain evidence="3">JCM 13004</strain>
    </source>
</reference>
<evidence type="ECO:0000256" key="1">
    <source>
        <dbReference type="SAM" id="MobiDB-lite"/>
    </source>
</evidence>
<evidence type="ECO:0008006" key="4">
    <source>
        <dbReference type="Google" id="ProtNLM"/>
    </source>
</evidence>
<evidence type="ECO:0000313" key="3">
    <source>
        <dbReference type="Proteomes" id="UP001500037"/>
    </source>
</evidence>
<sequence length="102" mass="11224">MDHPLPGLEAAAEQLRALPADQREHDVLDEDIARLSPLKHANLNVYLDTSKNPGADRHCWGSPATVGRWGPARGRGRQDHHQVTPCPSIETGADKPRERHSA</sequence>
<comment type="caution">
    <text evidence="2">The sequence shown here is derived from an EMBL/GenBank/DDBJ whole genome shotgun (WGS) entry which is preliminary data.</text>
</comment>
<gene>
    <name evidence="2" type="ORF">GCM10009665_39440</name>
</gene>
<feature type="compositionally biased region" description="Basic and acidic residues" evidence="1">
    <location>
        <begin position="92"/>
        <end position="102"/>
    </location>
</feature>
<proteinExistence type="predicted"/>
<name>A0ABP4GZ73_9ACTN</name>
<keyword evidence="3" id="KW-1185">Reference proteome</keyword>
<dbReference type="Proteomes" id="UP001500037">
    <property type="component" value="Unassembled WGS sequence"/>
</dbReference>
<dbReference type="EMBL" id="BAAALF010000068">
    <property type="protein sequence ID" value="GAA1244682.1"/>
    <property type="molecule type" value="Genomic_DNA"/>
</dbReference>
<organism evidence="2 3">
    <name type="scientific">Kitasatospora nipponensis</name>
    <dbReference type="NCBI Taxonomy" id="258049"/>
    <lineage>
        <taxon>Bacteria</taxon>
        <taxon>Bacillati</taxon>
        <taxon>Actinomycetota</taxon>
        <taxon>Actinomycetes</taxon>
        <taxon>Kitasatosporales</taxon>
        <taxon>Streptomycetaceae</taxon>
        <taxon>Kitasatospora</taxon>
    </lineage>
</organism>